<keyword evidence="4" id="KW-1185">Reference proteome</keyword>
<reference evidence="3 4" key="1">
    <citation type="submission" date="2023-07" db="EMBL/GenBank/DDBJ databases">
        <title>Genomic Encyclopedia of Type Strains, Phase IV (KMG-IV): sequencing the most valuable type-strain genomes for metagenomic binning, comparative biology and taxonomic classification.</title>
        <authorList>
            <person name="Goeker M."/>
        </authorList>
    </citation>
    <scope>NUCLEOTIDE SEQUENCE [LARGE SCALE GENOMIC DNA]</scope>
    <source>
        <strain evidence="3 4">DSM 15561</strain>
    </source>
</reference>
<evidence type="ECO:0000313" key="4">
    <source>
        <dbReference type="Proteomes" id="UP001235094"/>
    </source>
</evidence>
<feature type="region of interest" description="Disordered" evidence="1">
    <location>
        <begin position="33"/>
        <end position="101"/>
    </location>
</feature>
<name>A0ABU0LL54_9HYPH</name>
<evidence type="ECO:0000256" key="1">
    <source>
        <dbReference type="SAM" id="MobiDB-lite"/>
    </source>
</evidence>
<feature type="domain" description="SH3b" evidence="2">
    <location>
        <begin position="435"/>
        <end position="497"/>
    </location>
</feature>
<dbReference type="Gene3D" id="2.30.30.40">
    <property type="entry name" value="SH3 Domains"/>
    <property type="match status" value="1"/>
</dbReference>
<accession>A0ABU0LL54</accession>
<dbReference type="RefSeq" id="WP_306888121.1">
    <property type="nucleotide sequence ID" value="NZ_JAUSVR010000001.1"/>
</dbReference>
<feature type="compositionally biased region" description="Low complexity" evidence="1">
    <location>
        <begin position="59"/>
        <end position="86"/>
    </location>
</feature>
<feature type="compositionally biased region" description="Pro residues" evidence="1">
    <location>
        <begin position="379"/>
        <end position="388"/>
    </location>
</feature>
<feature type="region of interest" description="Disordered" evidence="1">
    <location>
        <begin position="414"/>
        <end position="434"/>
    </location>
</feature>
<dbReference type="SMART" id="SM00287">
    <property type="entry name" value="SH3b"/>
    <property type="match status" value="1"/>
</dbReference>
<gene>
    <name evidence="3" type="ORF">QOZ99_000314</name>
</gene>
<feature type="region of interest" description="Disordered" evidence="1">
    <location>
        <begin position="370"/>
        <end position="400"/>
    </location>
</feature>
<dbReference type="EMBL" id="JAUSVR010000001">
    <property type="protein sequence ID" value="MDQ0509437.1"/>
    <property type="molecule type" value="Genomic_DNA"/>
</dbReference>
<proteinExistence type="predicted"/>
<organism evidence="3 4">
    <name type="scientific">Ancylobacter amanitiformis</name>
    <dbReference type="NCBI Taxonomy" id="217069"/>
    <lineage>
        <taxon>Bacteria</taxon>
        <taxon>Pseudomonadati</taxon>
        <taxon>Pseudomonadota</taxon>
        <taxon>Alphaproteobacteria</taxon>
        <taxon>Hyphomicrobiales</taxon>
        <taxon>Xanthobacteraceae</taxon>
        <taxon>Ancylobacter</taxon>
    </lineage>
</organism>
<dbReference type="Proteomes" id="UP001235094">
    <property type="component" value="Unassembled WGS sequence"/>
</dbReference>
<comment type="caution">
    <text evidence="3">The sequence shown here is derived from an EMBL/GenBank/DDBJ whole genome shotgun (WGS) entry which is preliminary data.</text>
</comment>
<feature type="region of interest" description="Disordered" evidence="1">
    <location>
        <begin position="141"/>
        <end position="218"/>
    </location>
</feature>
<evidence type="ECO:0000313" key="3">
    <source>
        <dbReference type="EMBL" id="MDQ0509437.1"/>
    </source>
</evidence>
<sequence length="506" mass="51412">MISAMSMSSQEPRGQGLSSSLVSDFRAILNSLEQEKVSRSTEPAAASPAPERDPVPGGEPQASSAHPAPAEPAPAMAAEPVPARPATQPPRRYAPSERPAPMAYAELRSRIAALGDVKDMFPARPVAEAAPVVAPAARITEPAPRIVEETRPPEPRPAEAHPPVAPAPRAAPSAPRAAPSAPVAAPSEALEPRRRGFGAARRSDCDAPARRRRSASSSEAITWQRVGVLVACMVVVGGGAVALQSVVGRDETKVAADAIGNAAIASVAPSSGASLISPAVAAFDPVSPPAGPKPEPAMTEVAAAPDVEPEYEPETDAESAADALASVQNPMLRNARPVFNSSDLPELPASVTAFAPGGANIAGAASEPADAATVAAPPKRAPVPPPAPVKHAAAKPAAKPTETVVVAAGAPADVAGEEPDVSGDTADSQSAFGGDPVGVVALRSSVSMRTAPKRNASVISNLPAGQKVELVGCTNWCEVIVEGKRGYVYRSYVDQKSLQQADAAPE</sequence>
<protein>
    <recommendedName>
        <fullName evidence="2">SH3b domain-containing protein</fullName>
    </recommendedName>
</protein>
<feature type="compositionally biased region" description="Basic and acidic residues" evidence="1">
    <location>
        <begin position="146"/>
        <end position="159"/>
    </location>
</feature>
<feature type="compositionally biased region" description="Low complexity" evidence="1">
    <location>
        <begin position="167"/>
        <end position="189"/>
    </location>
</feature>
<evidence type="ECO:0000259" key="2">
    <source>
        <dbReference type="SMART" id="SM00287"/>
    </source>
</evidence>
<dbReference type="Pfam" id="PF08239">
    <property type="entry name" value="SH3_3"/>
    <property type="match status" value="1"/>
</dbReference>
<feature type="compositionally biased region" description="Low complexity" evidence="1">
    <location>
        <begin position="389"/>
        <end position="400"/>
    </location>
</feature>
<dbReference type="InterPro" id="IPR003646">
    <property type="entry name" value="SH3-like_bac-type"/>
</dbReference>